<dbReference type="Pfam" id="PF12627">
    <property type="entry name" value="PolyA_pol_RNAbd"/>
    <property type="match status" value="1"/>
</dbReference>
<dbReference type="GO" id="GO:0000049">
    <property type="term" value="F:tRNA binding"/>
    <property type="evidence" value="ECO:0007669"/>
    <property type="project" value="TreeGrafter"/>
</dbReference>
<organism evidence="11 12">
    <name type="scientific">Acetobacter pasteurianus NBRC 3278</name>
    <dbReference type="NCBI Taxonomy" id="1226660"/>
    <lineage>
        <taxon>Bacteria</taxon>
        <taxon>Pseudomonadati</taxon>
        <taxon>Pseudomonadota</taxon>
        <taxon>Alphaproteobacteria</taxon>
        <taxon>Acetobacterales</taxon>
        <taxon>Acetobacteraceae</taxon>
        <taxon>Acetobacter</taxon>
    </lineage>
</organism>
<keyword evidence="7" id="KW-0460">Magnesium</keyword>
<evidence type="ECO:0000256" key="7">
    <source>
        <dbReference type="ARBA" id="ARBA00022842"/>
    </source>
</evidence>
<sequence>MSGYPLHGGLELWLLFSTCQTNIRHRLRRMTRNLLDRLEPTRLHALEQIWAVLPEARLVGGAVRDLMVGRSIADIDLAVPQPPEEVMQRLKAQGMTVVPTGLAHGTVTAVIDSAPYEITTLRRDVETDGRHAVVCWTDNWQEDAARRDFTINAMSCDSTGTVHDYFDGQHDLANGSVRFVGDATLRIQEDALRILRFFRFWGRYGRGQADAQAMHAITTQAELLNGLSVERIWSELKRILAGPKALDVVYMMQQAGILPVLLPEGAHVPVFAQLMAFNSPADALLRLAALVPDKSADMARRLKFSRAEAARLKAMQDEPVPLPDMSDAQLRHLLADTSPDILAARSWLYQARHADVLGTELRQRLARLEIPVFPLAGRDLLDAGCQPGPHVGQVLKDVRNWWQQGGCTADKQTCLAHALGLAKALP</sequence>
<evidence type="ECO:0000256" key="8">
    <source>
        <dbReference type="RuleBase" id="RU003953"/>
    </source>
</evidence>
<dbReference type="SUPFAM" id="SSF81891">
    <property type="entry name" value="Poly A polymerase C-terminal region-like"/>
    <property type="match status" value="1"/>
</dbReference>
<proteinExistence type="inferred from homology"/>
<dbReference type="GO" id="GO:0000166">
    <property type="term" value="F:nucleotide binding"/>
    <property type="evidence" value="ECO:0007669"/>
    <property type="project" value="UniProtKB-KW"/>
</dbReference>
<gene>
    <name evidence="11" type="primary">papS</name>
    <name evidence="11" type="ORF">NBRC3278_0916</name>
</gene>
<protein>
    <submittedName>
        <fullName evidence="11">Poly(A) polymerase</fullName>
    </submittedName>
</protein>
<name>A0A401X1W6_ACEPA</name>
<evidence type="ECO:0000256" key="6">
    <source>
        <dbReference type="ARBA" id="ARBA00022741"/>
    </source>
</evidence>
<dbReference type="Pfam" id="PF01743">
    <property type="entry name" value="PolyA_pol"/>
    <property type="match status" value="1"/>
</dbReference>
<evidence type="ECO:0000256" key="3">
    <source>
        <dbReference type="ARBA" id="ARBA00022694"/>
    </source>
</evidence>
<dbReference type="InterPro" id="IPR002646">
    <property type="entry name" value="PolA_pol_head_dom"/>
</dbReference>
<accession>A0A401X1W6</accession>
<dbReference type="InterPro" id="IPR050264">
    <property type="entry name" value="Bact_CCA-adding_enz_type3_sf"/>
</dbReference>
<dbReference type="GO" id="GO:0046872">
    <property type="term" value="F:metal ion binding"/>
    <property type="evidence" value="ECO:0007669"/>
    <property type="project" value="UniProtKB-KW"/>
</dbReference>
<keyword evidence="8" id="KW-0694">RNA-binding</keyword>
<comment type="similarity">
    <text evidence="8">Belongs to the tRNA nucleotidyltransferase/poly(A) polymerase family.</text>
</comment>
<keyword evidence="5" id="KW-0479">Metal-binding</keyword>
<dbReference type="AlphaFoldDB" id="A0A401X1W6"/>
<dbReference type="InterPro" id="IPR032828">
    <property type="entry name" value="PolyA_RNA-bd"/>
</dbReference>
<dbReference type="SUPFAM" id="SSF81301">
    <property type="entry name" value="Nucleotidyltransferase"/>
    <property type="match status" value="1"/>
</dbReference>
<dbReference type="Proteomes" id="UP000287385">
    <property type="component" value="Unassembled WGS sequence"/>
</dbReference>
<evidence type="ECO:0000259" key="10">
    <source>
        <dbReference type="Pfam" id="PF12627"/>
    </source>
</evidence>
<feature type="domain" description="tRNA nucleotidyltransferase/poly(A) polymerase RNA and SrmB- binding" evidence="10">
    <location>
        <begin position="212"/>
        <end position="265"/>
    </location>
</feature>
<comment type="cofactor">
    <cofactor evidence="1">
        <name>Mg(2+)</name>
        <dbReference type="ChEBI" id="CHEBI:18420"/>
    </cofactor>
</comment>
<dbReference type="CDD" id="cd05398">
    <property type="entry name" value="NT_ClassII-CCAase"/>
    <property type="match status" value="1"/>
</dbReference>
<keyword evidence="6" id="KW-0547">Nucleotide-binding</keyword>
<evidence type="ECO:0000259" key="9">
    <source>
        <dbReference type="Pfam" id="PF01743"/>
    </source>
</evidence>
<dbReference type="InterPro" id="IPR043519">
    <property type="entry name" value="NT_sf"/>
</dbReference>
<keyword evidence="12" id="KW-1185">Reference proteome</keyword>
<evidence type="ECO:0000256" key="5">
    <source>
        <dbReference type="ARBA" id="ARBA00022723"/>
    </source>
</evidence>
<dbReference type="GO" id="GO:0016779">
    <property type="term" value="F:nucleotidyltransferase activity"/>
    <property type="evidence" value="ECO:0007669"/>
    <property type="project" value="UniProtKB-KW"/>
</dbReference>
<evidence type="ECO:0000313" key="11">
    <source>
        <dbReference type="EMBL" id="GCD61823.1"/>
    </source>
</evidence>
<dbReference type="Gene3D" id="1.10.3090.10">
    <property type="entry name" value="cca-adding enzyme, domain 2"/>
    <property type="match status" value="1"/>
</dbReference>
<comment type="caution">
    <text evidence="11">The sequence shown here is derived from an EMBL/GenBank/DDBJ whole genome shotgun (WGS) entry which is preliminary data.</text>
</comment>
<evidence type="ECO:0000256" key="2">
    <source>
        <dbReference type="ARBA" id="ARBA00022679"/>
    </source>
</evidence>
<dbReference type="Gene3D" id="3.30.460.10">
    <property type="entry name" value="Beta Polymerase, domain 2"/>
    <property type="match status" value="1"/>
</dbReference>
<keyword evidence="3" id="KW-0819">tRNA processing</keyword>
<feature type="domain" description="Poly A polymerase head" evidence="9">
    <location>
        <begin position="56"/>
        <end position="178"/>
    </location>
</feature>
<evidence type="ECO:0000256" key="1">
    <source>
        <dbReference type="ARBA" id="ARBA00001946"/>
    </source>
</evidence>
<dbReference type="EMBL" id="BDEV01000025">
    <property type="protein sequence ID" value="GCD61823.1"/>
    <property type="molecule type" value="Genomic_DNA"/>
</dbReference>
<dbReference type="PANTHER" id="PTHR46173:SF1">
    <property type="entry name" value="CCA TRNA NUCLEOTIDYLTRANSFERASE 1, MITOCHONDRIAL"/>
    <property type="match status" value="1"/>
</dbReference>
<reference evidence="11 12" key="1">
    <citation type="submission" date="2016-06" db="EMBL/GenBank/DDBJ databases">
        <title>Acetobacter pasteurianus NBRC 3278 whole genome sequencing project.</title>
        <authorList>
            <person name="Matsutani M."/>
            <person name="Shiwa Y."/>
            <person name="Okamoto-Kainuma A."/>
            <person name="Ishikawa M."/>
            <person name="Koizumi Y."/>
            <person name="Yoshikawa H."/>
            <person name="Yakushi T."/>
            <person name="Matsushita K."/>
        </authorList>
    </citation>
    <scope>NUCLEOTIDE SEQUENCE [LARGE SCALE GENOMIC DNA]</scope>
    <source>
        <strain evidence="11 12">NBRC 3278</strain>
    </source>
</reference>
<keyword evidence="4" id="KW-0548">Nucleotidyltransferase</keyword>
<evidence type="ECO:0000313" key="12">
    <source>
        <dbReference type="Proteomes" id="UP000287385"/>
    </source>
</evidence>
<dbReference type="GO" id="GO:0008033">
    <property type="term" value="P:tRNA processing"/>
    <property type="evidence" value="ECO:0007669"/>
    <property type="project" value="UniProtKB-KW"/>
</dbReference>
<evidence type="ECO:0000256" key="4">
    <source>
        <dbReference type="ARBA" id="ARBA00022695"/>
    </source>
</evidence>
<keyword evidence="2 8" id="KW-0808">Transferase</keyword>
<dbReference type="PANTHER" id="PTHR46173">
    <property type="entry name" value="CCA TRNA NUCLEOTIDYLTRANSFERASE 1, MITOCHONDRIAL"/>
    <property type="match status" value="1"/>
</dbReference>